<evidence type="ECO:0000259" key="15">
    <source>
        <dbReference type="Pfam" id="PF00384"/>
    </source>
</evidence>
<keyword evidence="8" id="KW-0574">Periplasm</keyword>
<gene>
    <name evidence="17" type="ORF">SAMN02745216_04344</name>
</gene>
<dbReference type="SUPFAM" id="SSF50692">
    <property type="entry name" value="ADC-like"/>
    <property type="match status" value="1"/>
</dbReference>
<evidence type="ECO:0000313" key="17">
    <source>
        <dbReference type="EMBL" id="SHK93663.1"/>
    </source>
</evidence>
<evidence type="ECO:0000256" key="11">
    <source>
        <dbReference type="ARBA" id="ARBA00023002"/>
    </source>
</evidence>
<evidence type="ECO:0000256" key="4">
    <source>
        <dbReference type="ARBA" id="ARBA00010312"/>
    </source>
</evidence>
<evidence type="ECO:0000256" key="8">
    <source>
        <dbReference type="ARBA" id="ARBA00022764"/>
    </source>
</evidence>
<dbReference type="GO" id="GO:0030151">
    <property type="term" value="F:molybdenum ion binding"/>
    <property type="evidence" value="ECO:0007669"/>
    <property type="project" value="TreeGrafter"/>
</dbReference>
<evidence type="ECO:0000256" key="6">
    <source>
        <dbReference type="ARBA" id="ARBA00022723"/>
    </source>
</evidence>
<comment type="cofactor">
    <cofactor evidence="1">
        <name>W-bis(molybdopterin guanine dinucleotide)</name>
        <dbReference type="ChEBI" id="CHEBI:60537"/>
    </cofactor>
</comment>
<dbReference type="Gene3D" id="3.40.228.10">
    <property type="entry name" value="Dimethylsulfoxide Reductase, domain 2"/>
    <property type="match status" value="2"/>
</dbReference>
<evidence type="ECO:0000256" key="12">
    <source>
        <dbReference type="ARBA" id="ARBA00023004"/>
    </source>
</evidence>
<dbReference type="InterPro" id="IPR006443">
    <property type="entry name" value="Formate-DH-alph_fdnG"/>
</dbReference>
<dbReference type="GO" id="GO:0043546">
    <property type="term" value="F:molybdopterin cofactor binding"/>
    <property type="evidence" value="ECO:0007669"/>
    <property type="project" value="InterPro"/>
</dbReference>
<evidence type="ECO:0000256" key="2">
    <source>
        <dbReference type="ARBA" id="ARBA00001966"/>
    </source>
</evidence>
<comment type="similarity">
    <text evidence="4">Belongs to the prokaryotic molybdopterin-containing oxidoreductase family.</text>
</comment>
<keyword evidence="11" id="KW-0560">Oxidoreductase</keyword>
<evidence type="ECO:0000256" key="14">
    <source>
        <dbReference type="ARBA" id="ARBA00023245"/>
    </source>
</evidence>
<dbReference type="GO" id="GO:0051539">
    <property type="term" value="F:4 iron, 4 sulfur cluster binding"/>
    <property type="evidence" value="ECO:0007669"/>
    <property type="project" value="UniProtKB-KW"/>
</dbReference>
<dbReference type="Pfam" id="PF00384">
    <property type="entry name" value="Molybdopterin"/>
    <property type="match status" value="1"/>
</dbReference>
<proteinExistence type="inferred from homology"/>
<dbReference type="FunFam" id="3.40.228.10:FF:000009">
    <property type="entry name" value="Formate dehydrogenase, alpha subunit, selenocysteine-containing"/>
    <property type="match status" value="1"/>
</dbReference>
<keyword evidence="5" id="KW-0004">4Fe-4S</keyword>
<evidence type="ECO:0000256" key="3">
    <source>
        <dbReference type="ARBA" id="ARBA00004418"/>
    </source>
</evidence>
<keyword evidence="6" id="KW-0479">Metal-binding</keyword>
<feature type="domain" description="Molybdopterin oxidoreductase" evidence="15">
    <location>
        <begin position="2"/>
        <end position="440"/>
    </location>
</feature>
<dbReference type="InterPro" id="IPR006656">
    <property type="entry name" value="Mopterin_OxRdtase"/>
</dbReference>
<dbReference type="GO" id="GO:0009061">
    <property type="term" value="P:anaerobic respiration"/>
    <property type="evidence" value="ECO:0007669"/>
    <property type="project" value="TreeGrafter"/>
</dbReference>
<dbReference type="EMBL" id="FQZU01000038">
    <property type="protein sequence ID" value="SHK93663.1"/>
    <property type="molecule type" value="Genomic_DNA"/>
</dbReference>
<evidence type="ECO:0000256" key="5">
    <source>
        <dbReference type="ARBA" id="ARBA00022485"/>
    </source>
</evidence>
<dbReference type="PANTHER" id="PTHR43598:SF1">
    <property type="entry name" value="FORMATE DEHYDROGENASE-O MAJOR SUBUNIT"/>
    <property type="match status" value="1"/>
</dbReference>
<keyword evidence="9" id="KW-0106">Calcium</keyword>
<dbReference type="InterPro" id="IPR009010">
    <property type="entry name" value="Asp_de-COase-like_dom_sf"/>
</dbReference>
<keyword evidence="13" id="KW-0411">Iron-sulfur</keyword>
<dbReference type="PANTHER" id="PTHR43598">
    <property type="entry name" value="TUNGSTEN-CONTAINING FORMYLMETHANOFURAN DEHYDROGENASE 2 SUBUNIT B"/>
    <property type="match status" value="1"/>
</dbReference>
<dbReference type="Proteomes" id="UP000183994">
    <property type="component" value="Unassembled WGS sequence"/>
</dbReference>
<keyword evidence="14" id="KW-0826">Tungsten</keyword>
<evidence type="ECO:0000256" key="1">
    <source>
        <dbReference type="ARBA" id="ARBA00001930"/>
    </source>
</evidence>
<dbReference type="GO" id="GO:0047111">
    <property type="term" value="F:formate dehydrogenase (cytochrome-c-553) activity"/>
    <property type="evidence" value="ECO:0007669"/>
    <property type="project" value="InterPro"/>
</dbReference>
<dbReference type="GO" id="GO:0042597">
    <property type="term" value="C:periplasmic space"/>
    <property type="evidence" value="ECO:0007669"/>
    <property type="project" value="UniProtKB-SubCell"/>
</dbReference>
<comment type="cofactor">
    <cofactor evidence="2">
        <name>[4Fe-4S] cluster</name>
        <dbReference type="ChEBI" id="CHEBI:49883"/>
    </cofactor>
</comment>
<keyword evidence="10" id="KW-0712">Selenocysteine</keyword>
<evidence type="ECO:0000256" key="13">
    <source>
        <dbReference type="ARBA" id="ARBA00023014"/>
    </source>
</evidence>
<organism evidence="17 18">
    <name type="scientific">Desulfatibacillum alkenivorans DSM 16219</name>
    <dbReference type="NCBI Taxonomy" id="1121393"/>
    <lineage>
        <taxon>Bacteria</taxon>
        <taxon>Pseudomonadati</taxon>
        <taxon>Thermodesulfobacteriota</taxon>
        <taxon>Desulfobacteria</taxon>
        <taxon>Desulfobacterales</taxon>
        <taxon>Desulfatibacillaceae</taxon>
        <taxon>Desulfatibacillum</taxon>
    </lineage>
</organism>
<dbReference type="InterPro" id="IPR006655">
    <property type="entry name" value="Mopterin_OxRdtase_prok_CS"/>
</dbReference>
<name>A0A1M6WIP9_9BACT</name>
<dbReference type="GO" id="GO:0008863">
    <property type="term" value="F:formate dehydrogenase (NAD+) activity"/>
    <property type="evidence" value="ECO:0007669"/>
    <property type="project" value="InterPro"/>
</dbReference>
<evidence type="ECO:0000256" key="7">
    <source>
        <dbReference type="ARBA" id="ARBA00022729"/>
    </source>
</evidence>
<dbReference type="Pfam" id="PF01568">
    <property type="entry name" value="Molydop_binding"/>
    <property type="match status" value="1"/>
</dbReference>
<sequence>MTNHWIDMANADVVMVCGSNVVENHPIASRWLQKARERGAVILSVDPRYTRTSSFADHYCRLRSGTDIAFVGGMIRYALENNRIHSEYVTNYTNASFIISPDFEFHEGLFSGYDQEARSYDKSSWAYECDASGAPLRDETLAHERCVFQLLKKHFDRYDLRTVCSITGAPEDAYEKICDLYTSSGQADKAGTWLYAMGATQSTHGAQNIRTYAMLQLLLGNIGVVGGGVNALRGESNVQGSTDMALLFHILPGYLKNPNASDQSLEQYLKRCTPVSNDPQSANWWGNTPKYMVSLLKAWFGEHATPENNFAFDWLPKHSVNNSYIPLFEAMHKGDVQGLILFGQNPAVSGPHAGREREALSRLKWMIAVDLFETETAGFWKRPGVNAKDIDTEVFLLPAAASVEKEGSITNSGRWAQWRYKAVEPPGEARPDLWVLDSLCRAVRKEYQAGGVFPEPIIHLHWDYALEGDPHHEPDPHKVAREVNGYFTRKTTVKGKTFAKGDQVPSFAYLTDDGATCSGNWLYCNAYTGPEQSDNRMARRGKDDAPNNIGLFPEWSWCWPVNRRILYNRASVDLEGRPWNPQRFVIRWNPVKSSWEGDVPDGGWPPGAKHPFIMQPDGHGQLWARFLADGPLPEHYEPFESPIVNPMSRSQNNPAVKIWREKPGDKSPFGDREKFPIVATTYRMTEHWLGGALTRNTPWLAELVPNVFAEIGTGLAEEHGISNGDKIIVESARGQIEVYALVSSRIPSFKLEGRTVHQAGLVWHFGYQGIAKGDSANMLTPNVGDANTMIPEFKAFLCQIKKAERSPA</sequence>
<reference evidence="18" key="1">
    <citation type="submission" date="2016-11" db="EMBL/GenBank/DDBJ databases">
        <authorList>
            <person name="Varghese N."/>
            <person name="Submissions S."/>
        </authorList>
    </citation>
    <scope>NUCLEOTIDE SEQUENCE [LARGE SCALE GENOMIC DNA]</scope>
    <source>
        <strain evidence="18">DSM 16219</strain>
    </source>
</reference>
<evidence type="ECO:0000256" key="10">
    <source>
        <dbReference type="ARBA" id="ARBA00022933"/>
    </source>
</evidence>
<feature type="domain" description="Molybdopterin dinucleotide-binding" evidence="16">
    <location>
        <begin position="679"/>
        <end position="796"/>
    </location>
</feature>
<evidence type="ECO:0000256" key="9">
    <source>
        <dbReference type="ARBA" id="ARBA00022837"/>
    </source>
</evidence>
<protein>
    <submittedName>
        <fullName evidence="17">Formate dehydrogenase alpha subunit</fullName>
    </submittedName>
</protein>
<comment type="subcellular location">
    <subcellularLocation>
        <location evidence="3">Periplasm</location>
    </subcellularLocation>
</comment>
<accession>A0A1M6WIP9</accession>
<keyword evidence="18" id="KW-1185">Reference proteome</keyword>
<evidence type="ECO:0000313" key="18">
    <source>
        <dbReference type="Proteomes" id="UP000183994"/>
    </source>
</evidence>
<dbReference type="GO" id="GO:0009055">
    <property type="term" value="F:electron transfer activity"/>
    <property type="evidence" value="ECO:0007669"/>
    <property type="project" value="InterPro"/>
</dbReference>
<dbReference type="AlphaFoldDB" id="A0A1M6WIP9"/>
<dbReference type="NCBIfam" id="TIGR01553">
    <property type="entry name" value="formate-DH-alph"/>
    <property type="match status" value="1"/>
</dbReference>
<keyword evidence="7" id="KW-0732">Signal</keyword>
<dbReference type="CDD" id="cd02792">
    <property type="entry name" value="MopB_CT_Formate-Dh-Na-like"/>
    <property type="match status" value="1"/>
</dbReference>
<dbReference type="SUPFAM" id="SSF53706">
    <property type="entry name" value="Formate dehydrogenase/DMSO reductase, domains 1-3"/>
    <property type="match status" value="1"/>
</dbReference>
<dbReference type="Gene3D" id="3.40.50.740">
    <property type="match status" value="1"/>
</dbReference>
<dbReference type="PROSITE" id="PS00932">
    <property type="entry name" value="MOLYBDOPTERIN_PROK_3"/>
    <property type="match status" value="1"/>
</dbReference>
<dbReference type="STRING" id="1121393.SAMN02745216_04344"/>
<dbReference type="Gene3D" id="2.40.40.20">
    <property type="match status" value="1"/>
</dbReference>
<evidence type="ECO:0000259" key="16">
    <source>
        <dbReference type="Pfam" id="PF01568"/>
    </source>
</evidence>
<dbReference type="InterPro" id="IPR006657">
    <property type="entry name" value="MoPterin_dinucl-bd_dom"/>
</dbReference>
<keyword evidence="12" id="KW-0408">Iron</keyword>